<dbReference type="InterPro" id="IPR020581">
    <property type="entry name" value="GDC_P"/>
</dbReference>
<reference evidence="9" key="1">
    <citation type="submission" date="2020-04" db="EMBL/GenBank/DDBJ databases">
        <title>Deep metagenomics examines the oral microbiome during advanced dental caries in children, revealing novel taxa and co-occurrences with host molecules.</title>
        <authorList>
            <person name="Baker J.L."/>
            <person name="Morton J.T."/>
            <person name="Dinis M."/>
            <person name="Alvarez R."/>
            <person name="Tran N.C."/>
            <person name="Knight R."/>
            <person name="Edlund A."/>
        </authorList>
    </citation>
    <scope>NUCLEOTIDE SEQUENCE</scope>
    <source>
        <strain evidence="9">JCVI_34_bin.1</strain>
    </source>
</reference>
<evidence type="ECO:0000259" key="8">
    <source>
        <dbReference type="Pfam" id="PF21478"/>
    </source>
</evidence>
<dbReference type="InterPro" id="IPR015424">
    <property type="entry name" value="PyrdxlP-dep_Trfase"/>
</dbReference>
<dbReference type="NCBIfam" id="NF003346">
    <property type="entry name" value="PRK04366.1"/>
    <property type="match status" value="1"/>
</dbReference>
<comment type="subunit">
    <text evidence="6">The glycine cleavage system is composed of four proteins: P, T, L and H. In this organism, the P 'protein' is a heterodimer of two subunits.</text>
</comment>
<evidence type="ECO:0000313" key="10">
    <source>
        <dbReference type="Proteomes" id="UP000704068"/>
    </source>
</evidence>
<comment type="cofactor">
    <cofactor evidence="1 6">
        <name>pyridoxal 5'-phosphate</name>
        <dbReference type="ChEBI" id="CHEBI:597326"/>
    </cofactor>
</comment>
<dbReference type="Pfam" id="PF21478">
    <property type="entry name" value="GcvP2_C"/>
    <property type="match status" value="1"/>
</dbReference>
<accession>A0A929X0F2</accession>
<dbReference type="GO" id="GO:0004375">
    <property type="term" value="F:glycine dehydrogenase (decarboxylating) activity"/>
    <property type="evidence" value="ECO:0007669"/>
    <property type="project" value="UniProtKB-EC"/>
</dbReference>
<gene>
    <name evidence="6 9" type="primary">gcvPB</name>
    <name evidence="9" type="ORF">HXK21_08035</name>
</gene>
<dbReference type="PANTHER" id="PTHR11773:SF1">
    <property type="entry name" value="GLYCINE DEHYDROGENASE (DECARBOXYLATING), MITOCHONDRIAL"/>
    <property type="match status" value="1"/>
</dbReference>
<dbReference type="InterPro" id="IPR023012">
    <property type="entry name" value="GcvPB"/>
</dbReference>
<name>A0A929X0F2_9BACT</name>
<dbReference type="HAMAP" id="MF_00713">
    <property type="entry name" value="GcvPB"/>
    <property type="match status" value="1"/>
</dbReference>
<dbReference type="GO" id="GO:0019464">
    <property type="term" value="P:glycine decarboxylation via glycine cleavage system"/>
    <property type="evidence" value="ECO:0007669"/>
    <property type="project" value="UniProtKB-UniRule"/>
</dbReference>
<keyword evidence="3 6" id="KW-0663">Pyridoxal phosphate</keyword>
<evidence type="ECO:0000256" key="3">
    <source>
        <dbReference type="ARBA" id="ARBA00022898"/>
    </source>
</evidence>
<dbReference type="Pfam" id="PF02347">
    <property type="entry name" value="GDC-P"/>
    <property type="match status" value="1"/>
</dbReference>
<evidence type="ECO:0000256" key="5">
    <source>
        <dbReference type="ARBA" id="ARBA00049026"/>
    </source>
</evidence>
<dbReference type="Gene3D" id="6.20.440.10">
    <property type="match status" value="1"/>
</dbReference>
<dbReference type="Gene3D" id="3.40.640.10">
    <property type="entry name" value="Type I PLP-dependent aspartate aminotransferase-like (Major domain)"/>
    <property type="match status" value="1"/>
</dbReference>
<feature type="modified residue" description="N6-(pyridoxal phosphate)lysine" evidence="6">
    <location>
        <position position="273"/>
    </location>
</feature>
<dbReference type="Proteomes" id="UP000704068">
    <property type="component" value="Unassembled WGS sequence"/>
</dbReference>
<dbReference type="AlphaFoldDB" id="A0A929X0F2"/>
<evidence type="ECO:0000256" key="4">
    <source>
        <dbReference type="ARBA" id="ARBA00023002"/>
    </source>
</evidence>
<sequence>MNNTYYGKLIFELSNPGRQGYSLPKNNIQGYSLDQLPQQILRGSQPALPEVDELTVTRHYTNASNNNFGVDTGFYPLGSCTMKYNPKINDEVAALPGFTNLHPLQPDYTVQGALELYDKTQKILSEVTGMERFTLNPYAGAHGELTGLMVIRAYHEKRGDTKRTKIIVPDSAHGTNPASAAVCGLEVITVKSTAQGTVDVEDLKPLLGDDIAGMMMTNPNTLGIFETQIPQIAQLVHECGGLMYYDGANFNPILGVCRPGDMGFDVLHLNLHKTFSTPHGGGGPGAGPVGVGKGLEEFLPNPVVCEEKGGTYKQTIEESALGSISSTLGNYGILIRACAYLLTIGRDHIAMAGKLSVLNANYIKESLKSHYNLPIEGICKHEFVFDGMKEEYAGPRDSADYVKTLDVAKRLLDYGYHAPTIYFPLLFHEAMMIEPTEDESKETLDGFIATLKKIAEEARENKELVKSAPHNTPIRRLDDVKAVKASLFTYKDLKAQQ</sequence>
<dbReference type="Gene3D" id="3.90.1150.10">
    <property type="entry name" value="Aspartate Aminotransferase, domain 1"/>
    <property type="match status" value="1"/>
</dbReference>
<evidence type="ECO:0000313" key="9">
    <source>
        <dbReference type="EMBL" id="MBF0970973.1"/>
    </source>
</evidence>
<dbReference type="RefSeq" id="WP_303764578.1">
    <property type="nucleotide sequence ID" value="NZ_JABZGR010000031.1"/>
</dbReference>
<dbReference type="EC" id="1.4.4.2" evidence="6"/>
<dbReference type="InterPro" id="IPR049315">
    <property type="entry name" value="GDC-P_N"/>
</dbReference>
<keyword evidence="4 6" id="KW-0560">Oxidoreductase</keyword>
<evidence type="ECO:0000256" key="2">
    <source>
        <dbReference type="ARBA" id="ARBA00003788"/>
    </source>
</evidence>
<protein>
    <recommendedName>
        <fullName evidence="6">Probable glycine dehydrogenase (decarboxylating) subunit 2</fullName>
        <ecNumber evidence="6">1.4.4.2</ecNumber>
    </recommendedName>
    <alternativeName>
        <fullName evidence="6">Glycine cleavage system P-protein subunit 2</fullName>
    </alternativeName>
    <alternativeName>
        <fullName evidence="6">Glycine decarboxylase subunit 2</fullName>
    </alternativeName>
    <alternativeName>
        <fullName evidence="6">Glycine dehydrogenase (aminomethyl-transferring) subunit 2</fullName>
    </alternativeName>
</protein>
<evidence type="ECO:0000256" key="6">
    <source>
        <dbReference type="HAMAP-Rule" id="MF_00713"/>
    </source>
</evidence>
<dbReference type="SUPFAM" id="SSF53383">
    <property type="entry name" value="PLP-dependent transferases"/>
    <property type="match status" value="1"/>
</dbReference>
<dbReference type="FunFam" id="3.40.640.10:FF:000224">
    <property type="entry name" value="Probable glycine dehydrogenase (decarboxylating) subunit 2"/>
    <property type="match status" value="1"/>
</dbReference>
<feature type="domain" description="Glycine cleavage system P-protein N-terminal" evidence="7">
    <location>
        <begin position="34"/>
        <end position="304"/>
    </location>
</feature>
<comment type="similarity">
    <text evidence="6">Belongs to the GcvP family. C-terminal subunit subfamily.</text>
</comment>
<dbReference type="GO" id="GO:0005960">
    <property type="term" value="C:glycine cleavage complex"/>
    <property type="evidence" value="ECO:0007669"/>
    <property type="project" value="TreeGrafter"/>
</dbReference>
<feature type="domain" description="Glycine dehydrogenase C-terminal" evidence="8">
    <location>
        <begin position="353"/>
        <end position="463"/>
    </location>
</feature>
<comment type="caution">
    <text evidence="9">The sequence shown here is derived from an EMBL/GenBank/DDBJ whole genome shotgun (WGS) entry which is preliminary data.</text>
</comment>
<comment type="catalytic activity">
    <reaction evidence="5 6">
        <text>N(6)-[(R)-lipoyl]-L-lysyl-[glycine-cleavage complex H protein] + glycine + H(+) = N(6)-[(R)-S(8)-aminomethyldihydrolipoyl]-L-lysyl-[glycine-cleavage complex H protein] + CO2</text>
        <dbReference type="Rhea" id="RHEA:24304"/>
        <dbReference type="Rhea" id="RHEA-COMP:10494"/>
        <dbReference type="Rhea" id="RHEA-COMP:10495"/>
        <dbReference type="ChEBI" id="CHEBI:15378"/>
        <dbReference type="ChEBI" id="CHEBI:16526"/>
        <dbReference type="ChEBI" id="CHEBI:57305"/>
        <dbReference type="ChEBI" id="CHEBI:83099"/>
        <dbReference type="ChEBI" id="CHEBI:83143"/>
        <dbReference type="EC" id="1.4.4.2"/>
    </reaction>
</comment>
<evidence type="ECO:0000256" key="1">
    <source>
        <dbReference type="ARBA" id="ARBA00001933"/>
    </source>
</evidence>
<dbReference type="FunFam" id="3.90.1150.10:FF:000014">
    <property type="entry name" value="Probable glycine dehydrogenase (decarboxylating) subunit 2"/>
    <property type="match status" value="1"/>
</dbReference>
<evidence type="ECO:0000259" key="7">
    <source>
        <dbReference type="Pfam" id="PF02347"/>
    </source>
</evidence>
<dbReference type="EMBL" id="JABZGR010000031">
    <property type="protein sequence ID" value="MBF0970973.1"/>
    <property type="molecule type" value="Genomic_DNA"/>
</dbReference>
<dbReference type="InterPro" id="IPR049316">
    <property type="entry name" value="GDC-P_C"/>
</dbReference>
<dbReference type="GO" id="GO:0016594">
    <property type="term" value="F:glycine binding"/>
    <property type="evidence" value="ECO:0007669"/>
    <property type="project" value="TreeGrafter"/>
</dbReference>
<dbReference type="PANTHER" id="PTHR11773">
    <property type="entry name" value="GLYCINE DEHYDROGENASE, DECARBOXYLATING"/>
    <property type="match status" value="1"/>
</dbReference>
<proteinExistence type="inferred from homology"/>
<dbReference type="GO" id="GO:0030170">
    <property type="term" value="F:pyridoxal phosphate binding"/>
    <property type="evidence" value="ECO:0007669"/>
    <property type="project" value="TreeGrafter"/>
</dbReference>
<dbReference type="InterPro" id="IPR015421">
    <property type="entry name" value="PyrdxlP-dep_Trfase_major"/>
</dbReference>
<dbReference type="InterPro" id="IPR015422">
    <property type="entry name" value="PyrdxlP-dep_Trfase_small"/>
</dbReference>
<comment type="function">
    <text evidence="2 6">The glycine cleavage system catalyzes the degradation of glycine. The P protein binds the alpha-amino group of glycine through its pyridoxal phosphate cofactor; CO(2) is released and the remaining methylamine moiety is then transferred to the lipoamide cofactor of the H protein.</text>
</comment>
<dbReference type="GO" id="GO:0005829">
    <property type="term" value="C:cytosol"/>
    <property type="evidence" value="ECO:0007669"/>
    <property type="project" value="TreeGrafter"/>
</dbReference>
<organism evidence="9 10">
    <name type="scientific">Alloprevotella tannerae</name>
    <dbReference type="NCBI Taxonomy" id="76122"/>
    <lineage>
        <taxon>Bacteria</taxon>
        <taxon>Pseudomonadati</taxon>
        <taxon>Bacteroidota</taxon>
        <taxon>Bacteroidia</taxon>
        <taxon>Bacteroidales</taxon>
        <taxon>Prevotellaceae</taxon>
        <taxon>Alloprevotella</taxon>
    </lineage>
</organism>